<dbReference type="Pfam" id="PF07801">
    <property type="entry name" value="DUF1647"/>
    <property type="match status" value="1"/>
</dbReference>
<feature type="transmembrane region" description="Helical" evidence="1">
    <location>
        <begin position="21"/>
        <end position="38"/>
    </location>
</feature>
<evidence type="ECO:0000313" key="2">
    <source>
        <dbReference type="EMBL" id="EYB90134.1"/>
    </source>
</evidence>
<dbReference type="PANTHER" id="PTHR31389">
    <property type="entry name" value="LD39211P"/>
    <property type="match status" value="1"/>
</dbReference>
<evidence type="ECO:0000313" key="3">
    <source>
        <dbReference type="Proteomes" id="UP000024635"/>
    </source>
</evidence>
<evidence type="ECO:0000256" key="1">
    <source>
        <dbReference type="SAM" id="Phobius"/>
    </source>
</evidence>
<dbReference type="InterPro" id="IPR012444">
    <property type="entry name" value="DUF1647"/>
</dbReference>
<name>A0A016SIK6_9BILA</name>
<dbReference type="PANTHER" id="PTHR31389:SF4">
    <property type="entry name" value="LD39211P"/>
    <property type="match status" value="1"/>
</dbReference>
<keyword evidence="1" id="KW-0812">Transmembrane</keyword>
<dbReference type="STRING" id="53326.A0A016SIK6"/>
<keyword evidence="1" id="KW-1133">Transmembrane helix</keyword>
<keyword evidence="1" id="KW-0472">Membrane</keyword>
<sequence length="400" mass="46892">MFSENWLSIQSHRSSDVQLRCARLSALILLLVIFRYLVRNTFLNTDDCICFDTHGRSYDFCYRPLGNSSVIGKKFSCDHLERLENLGLLDSTTPATLTQEMDPVFVTAFSQSHFLEGKRLIASIRAFYKTARIVVYDIGLSKKGAVRAKRWCHVEYRLFNFKDHPHYFRQLHTFRWKPIVIAEALRDFGVIWYMDTSVILQKGDLRHIYALIKCRQTPRISIPVPPVEQRDMRESRWQGTYPWDTVQWTANIEECKKSTYLLHSFTGHGIYAATDPSLYSFFPVSINELRKPKAKMYEAGLVHAVKTKETMEKIVKWSVLCALEEKCMGTQIIPNTCEFNRSDPYSSFARCHRYDQSVVNVLLADAYYYDRRYYTSEITDFFRIQRFISLPVKNRELKCT</sequence>
<proteinExistence type="predicted"/>
<reference evidence="3" key="1">
    <citation type="journal article" date="2015" name="Nat. Genet.">
        <title>The genome and transcriptome of the zoonotic hookworm Ancylostoma ceylanicum identify infection-specific gene families.</title>
        <authorList>
            <person name="Schwarz E.M."/>
            <person name="Hu Y."/>
            <person name="Antoshechkin I."/>
            <person name="Miller M.M."/>
            <person name="Sternberg P.W."/>
            <person name="Aroian R.V."/>
        </authorList>
    </citation>
    <scope>NUCLEOTIDE SEQUENCE</scope>
    <source>
        <strain evidence="3">HY135</strain>
    </source>
</reference>
<dbReference type="Proteomes" id="UP000024635">
    <property type="component" value="Unassembled WGS sequence"/>
</dbReference>
<dbReference type="EMBL" id="JARK01001559">
    <property type="protein sequence ID" value="EYB90134.1"/>
    <property type="molecule type" value="Genomic_DNA"/>
</dbReference>
<protein>
    <submittedName>
        <fullName evidence="2">Uncharacterized protein</fullName>
    </submittedName>
</protein>
<comment type="caution">
    <text evidence="2">The sequence shown here is derived from an EMBL/GenBank/DDBJ whole genome shotgun (WGS) entry which is preliminary data.</text>
</comment>
<organism evidence="2 3">
    <name type="scientific">Ancylostoma ceylanicum</name>
    <dbReference type="NCBI Taxonomy" id="53326"/>
    <lineage>
        <taxon>Eukaryota</taxon>
        <taxon>Metazoa</taxon>
        <taxon>Ecdysozoa</taxon>
        <taxon>Nematoda</taxon>
        <taxon>Chromadorea</taxon>
        <taxon>Rhabditida</taxon>
        <taxon>Rhabditina</taxon>
        <taxon>Rhabditomorpha</taxon>
        <taxon>Strongyloidea</taxon>
        <taxon>Ancylostomatidae</taxon>
        <taxon>Ancylostomatinae</taxon>
        <taxon>Ancylostoma</taxon>
    </lineage>
</organism>
<keyword evidence="3" id="KW-1185">Reference proteome</keyword>
<accession>A0A016SIK6</accession>
<gene>
    <name evidence="2" type="primary">Acey_s0223.g2672</name>
    <name evidence="2" type="ORF">Y032_0223g2672</name>
</gene>
<dbReference type="AlphaFoldDB" id="A0A016SIK6"/>
<dbReference type="OrthoDB" id="10053392at2759"/>